<keyword evidence="2" id="KW-1185">Reference proteome</keyword>
<dbReference type="Proteomes" id="UP000324194">
    <property type="component" value="Chromosome 1"/>
</dbReference>
<proteinExistence type="predicted"/>
<dbReference type="RefSeq" id="WP_148339245.1">
    <property type="nucleotide sequence ID" value="NZ_LR699119.1"/>
</dbReference>
<dbReference type="OrthoDB" id="278515at2"/>
<dbReference type="AlphaFoldDB" id="A0A5E4PGB5"/>
<name>A0A5E4PGB5_9COXI</name>
<dbReference type="EMBL" id="LR699119">
    <property type="protein sequence ID" value="VVC75989.1"/>
    <property type="molecule type" value="Genomic_DNA"/>
</dbReference>
<evidence type="ECO:0000313" key="1">
    <source>
        <dbReference type="EMBL" id="VVC75989.1"/>
    </source>
</evidence>
<sequence>MNKFFSSPQKFAEHLLKAATAEINAIKNGLDKVAEVVEKEAKNEIGHLQKAKGPFPAWEELADATKADKERLGYVYNRDYNPLFRTGELRASIQSEVNMAELYAIVGSKSPIAAFQEFGTSRIPPRPYIGPAFYKNRALIAKIFGKAVLVGIAGGHTISMDIGKELGYHQDIKL</sequence>
<gene>
    <name evidence="1" type="ORF">AQUSIP_12900</name>
</gene>
<accession>A0A5E4PGB5</accession>
<organism evidence="1 2">
    <name type="scientific">Aquicella siphonis</name>
    <dbReference type="NCBI Taxonomy" id="254247"/>
    <lineage>
        <taxon>Bacteria</taxon>
        <taxon>Pseudomonadati</taxon>
        <taxon>Pseudomonadota</taxon>
        <taxon>Gammaproteobacteria</taxon>
        <taxon>Legionellales</taxon>
        <taxon>Coxiellaceae</taxon>
        <taxon>Aquicella</taxon>
    </lineage>
</organism>
<dbReference type="NCBIfam" id="TIGR01725">
    <property type="entry name" value="phge_HK97_gp10"/>
    <property type="match status" value="1"/>
</dbReference>
<protein>
    <submittedName>
        <fullName evidence="1">Uncharacterized protein</fullName>
    </submittedName>
</protein>
<reference evidence="1 2" key="1">
    <citation type="submission" date="2019-08" db="EMBL/GenBank/DDBJ databases">
        <authorList>
            <person name="Guy L."/>
        </authorList>
    </citation>
    <scope>NUCLEOTIDE SEQUENCE [LARGE SCALE GENOMIC DNA]</scope>
    <source>
        <strain evidence="1 2">SGT-108</strain>
    </source>
</reference>
<dbReference type="InterPro" id="IPR010064">
    <property type="entry name" value="HK97-gp10_tail"/>
</dbReference>
<evidence type="ECO:0000313" key="2">
    <source>
        <dbReference type="Proteomes" id="UP000324194"/>
    </source>
</evidence>
<dbReference type="KEGG" id="asip:AQUSIP_12900"/>